<gene>
    <name evidence="1" type="ORF">BBI10_17840</name>
</gene>
<protein>
    <submittedName>
        <fullName evidence="1">Uncharacterized protein</fullName>
    </submittedName>
</protein>
<dbReference type="EMBL" id="MDEN01000065">
    <property type="protein sequence ID" value="OCX17371.1"/>
    <property type="molecule type" value="Genomic_DNA"/>
</dbReference>
<name>A0A1C2DRG2_9PSED</name>
<dbReference type="Proteomes" id="UP000095143">
    <property type="component" value="Unassembled WGS sequence"/>
</dbReference>
<proteinExistence type="predicted"/>
<organism evidence="1 2">
    <name type="scientific">Pseudomonas graminis</name>
    <dbReference type="NCBI Taxonomy" id="158627"/>
    <lineage>
        <taxon>Bacteria</taxon>
        <taxon>Pseudomonadati</taxon>
        <taxon>Pseudomonadota</taxon>
        <taxon>Gammaproteobacteria</taxon>
        <taxon>Pseudomonadales</taxon>
        <taxon>Pseudomonadaceae</taxon>
        <taxon>Pseudomonas</taxon>
    </lineage>
</organism>
<evidence type="ECO:0000313" key="1">
    <source>
        <dbReference type="EMBL" id="OCX17371.1"/>
    </source>
</evidence>
<comment type="caution">
    <text evidence="1">The sequence shown here is derived from an EMBL/GenBank/DDBJ whole genome shotgun (WGS) entry which is preliminary data.</text>
</comment>
<reference evidence="1 2" key="1">
    <citation type="submission" date="2016-08" db="EMBL/GenBank/DDBJ databases">
        <title>Whole genome sequence of Pseudomonas graminis strain UASWS1507, a potential biological control agent for agriculture.</title>
        <authorList>
            <person name="Crovadore J."/>
            <person name="Calmin G."/>
            <person name="Chablais R."/>
            <person name="Cochard B."/>
            <person name="Lefort F."/>
        </authorList>
    </citation>
    <scope>NUCLEOTIDE SEQUENCE [LARGE SCALE GENOMIC DNA]</scope>
    <source>
        <strain evidence="1 2">UASWS1507</strain>
    </source>
</reference>
<dbReference type="RefSeq" id="WP_065990647.1">
    <property type="nucleotide sequence ID" value="NZ_MDEN01000065.1"/>
</dbReference>
<sequence>MGTTKPFEVRDSWVLVDTMVDTYCEIAEEAFGSLLFEQANPVPRHEWPVDSTAYAEQKTRKNVAAIKTVVFCAMALEAAAFEFATLQLGEPLAKNYLDKLDVVGKWLVVPRLVCGRSLNEDGPAINGLKSLVKERNALVHHKSKEWNGKHVHLDEVDAQRKQLEQLQASNAFKTLVLLSLELNAVLQAVGPLPPFEDSWIHATPCNPLVAQVIHRCREVHRNNWQGV</sequence>
<dbReference type="AlphaFoldDB" id="A0A1C2DRG2"/>
<dbReference type="OrthoDB" id="6400371at2"/>
<accession>A0A1C2DRG2</accession>
<evidence type="ECO:0000313" key="2">
    <source>
        <dbReference type="Proteomes" id="UP000095143"/>
    </source>
</evidence>